<dbReference type="AlphaFoldDB" id="A0AA41XB46"/>
<organism evidence="1 2">
    <name type="scientific">Ectobacillus ponti</name>
    <dbReference type="NCBI Taxonomy" id="2961894"/>
    <lineage>
        <taxon>Bacteria</taxon>
        <taxon>Bacillati</taxon>
        <taxon>Bacillota</taxon>
        <taxon>Bacilli</taxon>
        <taxon>Bacillales</taxon>
        <taxon>Bacillaceae</taxon>
        <taxon>Ectobacillus</taxon>
    </lineage>
</organism>
<dbReference type="InterPro" id="IPR016947">
    <property type="entry name" value="UCP030140"/>
</dbReference>
<comment type="caution">
    <text evidence="1">The sequence shown here is derived from an EMBL/GenBank/DDBJ whole genome shotgun (WGS) entry which is preliminary data.</text>
</comment>
<name>A0AA41XB46_9BACI</name>
<sequence length="170" mass="19765">MNLHKLYEIQGGLDYRIHEKFSLQAKDVLMERLLAFLVELGEAANDWRGFKFWSENKEAKETLLEEYVDGLHFILSIGNTLLEMDLISKVPLQLSALKQDNITEQFLLVYAATMHLHESIQYDGHVAYWYASLFETFLGLGELLGFLRDEIEAAYMEKNAENHNRQDNGY</sequence>
<dbReference type="CDD" id="cd11527">
    <property type="entry name" value="NTP-PPase_dUTPase"/>
    <property type="match status" value="1"/>
</dbReference>
<protein>
    <submittedName>
        <fullName evidence="1">dUTP diphosphatase</fullName>
    </submittedName>
</protein>
<reference evidence="1" key="1">
    <citation type="submission" date="2022-07" db="EMBL/GenBank/DDBJ databases">
        <authorList>
            <person name="Li W.-J."/>
            <person name="Deng Q.-Q."/>
        </authorList>
    </citation>
    <scope>NUCLEOTIDE SEQUENCE</scope>
    <source>
        <strain evidence="1">SYSU M60031</strain>
    </source>
</reference>
<dbReference type="InterPro" id="IPR014871">
    <property type="entry name" value="dUTPase/dCTP_pyrophosphatase"/>
</dbReference>
<dbReference type="RefSeq" id="WP_254759626.1">
    <property type="nucleotide sequence ID" value="NZ_JANCLT010000007.1"/>
</dbReference>
<evidence type="ECO:0000313" key="1">
    <source>
        <dbReference type="EMBL" id="MCP8969705.1"/>
    </source>
</evidence>
<dbReference type="Pfam" id="PF08761">
    <property type="entry name" value="dUTPase_2"/>
    <property type="match status" value="1"/>
</dbReference>
<dbReference type="SUPFAM" id="SSF101386">
    <property type="entry name" value="all-alpha NTP pyrophosphatases"/>
    <property type="match status" value="1"/>
</dbReference>
<keyword evidence="2" id="KW-1185">Reference proteome</keyword>
<dbReference type="Proteomes" id="UP001156102">
    <property type="component" value="Unassembled WGS sequence"/>
</dbReference>
<gene>
    <name evidence="1" type="ORF">NK662_14330</name>
</gene>
<accession>A0AA41XB46</accession>
<dbReference type="PIRSF" id="PIRSF030140">
    <property type="entry name" value="UCP030140"/>
    <property type="match status" value="1"/>
</dbReference>
<evidence type="ECO:0000313" key="2">
    <source>
        <dbReference type="Proteomes" id="UP001156102"/>
    </source>
</evidence>
<proteinExistence type="predicted"/>
<dbReference type="Gene3D" id="1.10.4010.10">
    <property type="entry name" value="Type II deoxyuridine triphosphatase"/>
    <property type="match status" value="1"/>
</dbReference>
<dbReference type="EMBL" id="JANCLT010000007">
    <property type="protein sequence ID" value="MCP8969705.1"/>
    <property type="molecule type" value="Genomic_DNA"/>
</dbReference>